<name>A0AC35FTV3_9BILA</name>
<proteinExistence type="predicted"/>
<sequence length="188" mass="21709">MSFVKGRTVVQIQMYGLGNICSKTIYGPIQLAVALKLAEKFKLHYPELSMFSQEPFMLPAEIEYLKSLNITVFDGEKFCPSRILNPKNVSNPVIIIYCIHFPPEAFEGFLEAHWNAKLLSQIIFVSNQWPNFPWGEKSCLYSKWCKSLPIVEKHPAYCVTYEERRNWSAFCGTNVHTISYENAKQMIN</sequence>
<protein>
    <submittedName>
        <fullName evidence="2">SRR1-like domain-containing protein</fullName>
    </submittedName>
</protein>
<dbReference type="WBParaSite" id="PS1159_v2.g20806.t1">
    <property type="protein sequence ID" value="PS1159_v2.g20806.t1"/>
    <property type="gene ID" value="PS1159_v2.g20806"/>
</dbReference>
<evidence type="ECO:0000313" key="1">
    <source>
        <dbReference type="Proteomes" id="UP000887580"/>
    </source>
</evidence>
<organism evidence="1 2">
    <name type="scientific">Panagrolaimus sp. PS1159</name>
    <dbReference type="NCBI Taxonomy" id="55785"/>
    <lineage>
        <taxon>Eukaryota</taxon>
        <taxon>Metazoa</taxon>
        <taxon>Ecdysozoa</taxon>
        <taxon>Nematoda</taxon>
        <taxon>Chromadorea</taxon>
        <taxon>Rhabditida</taxon>
        <taxon>Tylenchina</taxon>
        <taxon>Panagrolaimomorpha</taxon>
        <taxon>Panagrolaimoidea</taxon>
        <taxon>Panagrolaimidae</taxon>
        <taxon>Panagrolaimus</taxon>
    </lineage>
</organism>
<reference evidence="2" key="1">
    <citation type="submission" date="2022-11" db="UniProtKB">
        <authorList>
            <consortium name="WormBaseParasite"/>
        </authorList>
    </citation>
    <scope>IDENTIFICATION</scope>
</reference>
<evidence type="ECO:0000313" key="2">
    <source>
        <dbReference type="WBParaSite" id="PS1159_v2.g20806.t1"/>
    </source>
</evidence>
<dbReference type="Proteomes" id="UP000887580">
    <property type="component" value="Unplaced"/>
</dbReference>
<accession>A0AC35FTV3</accession>